<dbReference type="AlphaFoldDB" id="A0A4Q7VKJ4"/>
<dbReference type="RefSeq" id="WP_130306450.1">
    <property type="nucleotide sequence ID" value="NZ_SHKN01000001.1"/>
</dbReference>
<dbReference type="InterPro" id="IPR041662">
    <property type="entry name" value="SusD-like_2"/>
</dbReference>
<evidence type="ECO:0000313" key="2">
    <source>
        <dbReference type="Proteomes" id="UP000293562"/>
    </source>
</evidence>
<protein>
    <submittedName>
        <fullName evidence="1">SusD-like starch-binding protein associating with outer membrane</fullName>
    </submittedName>
</protein>
<dbReference type="Pfam" id="PF12771">
    <property type="entry name" value="SusD-like_2"/>
    <property type="match status" value="1"/>
</dbReference>
<keyword evidence="2" id="KW-1185">Reference proteome</keyword>
<dbReference type="Proteomes" id="UP000293562">
    <property type="component" value="Unassembled WGS sequence"/>
</dbReference>
<comment type="caution">
    <text evidence="1">The sequence shown here is derived from an EMBL/GenBank/DDBJ whole genome shotgun (WGS) entry which is preliminary data.</text>
</comment>
<name>A0A4Q7VKJ4_9BACT</name>
<sequence>MKKNLLYILMMLLGFGACDLNYEDNPNEAAVPPTFSIFNDAVKEMVDDSRDEWFHGRFTLGTMQYWAQTEYTEEDRYQYRESMRETWEDFYINLENFRKVIQFNEDENLKVEMSKYGSNANQIAAARIMMAWSFNFMADSWGDIPYWSYSTEDADFQALDMDNEVFAPVYAPQSKIYPDLLKQLSEAADMLETSEIVFSSGDPIYGGDAAMWKKFANSLRLRIATKILGVYPAAQAHIDDAIADGVFTSNDDNAVLAFEANQTNGSPMMVAFETRNDFAVTSCFVELLDGSRGSYGADPRLEKYAQPNQFGNYVGVPNGVSNNTSVAFKWESLPGYDIIATDGSGTIWQVGVESLMTYAEVAFLLSENNAWDQTQYENGVKASMDQWGVAAADRDAFVAALPAASAENVMTQKYVALYMDGNTAWCNYRRTGYPTTLNLPGSSYSMNVVTDGEGTVETFNYTFEPINSAVTDIPYRMEYPSQESTLNAANYKAAVAKLADGDEITSKLWWDVN</sequence>
<proteinExistence type="predicted"/>
<reference evidence="1 2" key="1">
    <citation type="submission" date="2019-02" db="EMBL/GenBank/DDBJ databases">
        <title>Genomic Encyclopedia of Type Strains, Phase IV (KMG-IV): sequencing the most valuable type-strain genomes for metagenomic binning, comparative biology and taxonomic classification.</title>
        <authorList>
            <person name="Goeker M."/>
        </authorList>
    </citation>
    <scope>NUCLEOTIDE SEQUENCE [LARGE SCALE GENOMIC DNA]</scope>
    <source>
        <strain evidence="1 2">DSM 28825</strain>
    </source>
</reference>
<gene>
    <name evidence="1" type="ORF">EV201_1186</name>
</gene>
<evidence type="ECO:0000313" key="1">
    <source>
        <dbReference type="EMBL" id="RZT96548.1"/>
    </source>
</evidence>
<dbReference type="PROSITE" id="PS51257">
    <property type="entry name" value="PROKAR_LIPOPROTEIN"/>
    <property type="match status" value="1"/>
</dbReference>
<organism evidence="1 2">
    <name type="scientific">Ancylomarina subtilis</name>
    <dbReference type="NCBI Taxonomy" id="1639035"/>
    <lineage>
        <taxon>Bacteria</taxon>
        <taxon>Pseudomonadati</taxon>
        <taxon>Bacteroidota</taxon>
        <taxon>Bacteroidia</taxon>
        <taxon>Marinilabiliales</taxon>
        <taxon>Marinifilaceae</taxon>
        <taxon>Ancylomarina</taxon>
    </lineage>
</organism>
<dbReference type="EMBL" id="SHKN01000001">
    <property type="protein sequence ID" value="RZT96548.1"/>
    <property type="molecule type" value="Genomic_DNA"/>
</dbReference>
<dbReference type="OrthoDB" id="1109828at2"/>
<dbReference type="Gene3D" id="1.25.40.390">
    <property type="match status" value="1"/>
</dbReference>
<dbReference type="SUPFAM" id="SSF48452">
    <property type="entry name" value="TPR-like"/>
    <property type="match status" value="1"/>
</dbReference>
<dbReference type="InterPro" id="IPR011990">
    <property type="entry name" value="TPR-like_helical_dom_sf"/>
</dbReference>
<accession>A0A4Q7VKJ4</accession>